<reference evidence="8 9" key="1">
    <citation type="submission" date="2018-06" db="EMBL/GenBank/DDBJ databases">
        <title>Genomic Encyclopedia of Type Strains, Phase III (KMG-III): the genomes of soil and plant-associated and newly described type strains.</title>
        <authorList>
            <person name="Whitman W."/>
        </authorList>
    </citation>
    <scope>NUCLEOTIDE SEQUENCE [LARGE SCALE GENOMIC DNA]</scope>
    <source>
        <strain evidence="8 9">CECT 9025</strain>
    </source>
</reference>
<accession>A0A318T873</accession>
<keyword evidence="4 7" id="KW-0812">Transmembrane</keyword>
<name>A0A318T873_9RHOB</name>
<dbReference type="RefSeq" id="WP_110813670.1">
    <property type="nucleotide sequence ID" value="NZ_QJTE01000002.1"/>
</dbReference>
<evidence type="ECO:0000256" key="6">
    <source>
        <dbReference type="ARBA" id="ARBA00023136"/>
    </source>
</evidence>
<dbReference type="EMBL" id="QJTE01000002">
    <property type="protein sequence ID" value="PYE84588.1"/>
    <property type="molecule type" value="Genomic_DNA"/>
</dbReference>
<keyword evidence="8" id="KW-0966">Cell projection</keyword>
<comment type="similarity">
    <text evidence="2">Belongs to the FliR/MopE/SpaR family.</text>
</comment>
<keyword evidence="9" id="KW-1185">Reference proteome</keyword>
<dbReference type="PRINTS" id="PR00953">
    <property type="entry name" value="TYPE3IMRPROT"/>
</dbReference>
<feature type="transmembrane region" description="Helical" evidence="7">
    <location>
        <begin position="130"/>
        <end position="150"/>
    </location>
</feature>
<feature type="transmembrane region" description="Helical" evidence="7">
    <location>
        <begin position="20"/>
        <end position="39"/>
    </location>
</feature>
<sequence length="260" mass="26700">MNAELSRALLELAGLTEAGLWTGLIVFLRIAALMALAPAFGEQAIPPRVRLALALAFTLVVAPAAPLGAVPRDGLPLLALGGAELLTGIFLGLMLRLFVMVLQMAGTIAAQATSLSQIFGGTAGLDAMPAIGHILVVAGLALATILGLHLRLAAYMIDSYALIPPGQLPDPATIGAAGLDQVSRSFALAFTLAAPFVLASLIYNITLGVINRAMPQLMVAFVGAPAITFGSLALLLLAAPLMLPIWVQAMHAFLAAPFAP</sequence>
<feature type="transmembrane region" description="Helical" evidence="7">
    <location>
        <begin position="51"/>
        <end position="69"/>
    </location>
</feature>
<dbReference type="AlphaFoldDB" id="A0A318T873"/>
<evidence type="ECO:0000313" key="9">
    <source>
        <dbReference type="Proteomes" id="UP000248311"/>
    </source>
</evidence>
<evidence type="ECO:0000256" key="5">
    <source>
        <dbReference type="ARBA" id="ARBA00022989"/>
    </source>
</evidence>
<keyword evidence="8" id="KW-0282">Flagellum</keyword>
<evidence type="ECO:0000313" key="8">
    <source>
        <dbReference type="EMBL" id="PYE84588.1"/>
    </source>
</evidence>
<gene>
    <name evidence="8" type="ORF">DFP88_102389</name>
</gene>
<dbReference type="GO" id="GO:0006605">
    <property type="term" value="P:protein targeting"/>
    <property type="evidence" value="ECO:0007669"/>
    <property type="project" value="InterPro"/>
</dbReference>
<organism evidence="8 9">
    <name type="scientific">Pseudoroseicyclus aestuarii</name>
    <dbReference type="NCBI Taxonomy" id="1795041"/>
    <lineage>
        <taxon>Bacteria</taxon>
        <taxon>Pseudomonadati</taxon>
        <taxon>Pseudomonadota</taxon>
        <taxon>Alphaproteobacteria</taxon>
        <taxon>Rhodobacterales</taxon>
        <taxon>Paracoccaceae</taxon>
        <taxon>Pseudoroseicyclus</taxon>
    </lineage>
</organism>
<keyword evidence="3" id="KW-1003">Cell membrane</keyword>
<protein>
    <submittedName>
        <fullName evidence="8">Flagellar biosynthetic protein FliR</fullName>
    </submittedName>
</protein>
<dbReference type="InterPro" id="IPR002010">
    <property type="entry name" value="T3SS_IM_R"/>
</dbReference>
<comment type="subcellular location">
    <subcellularLocation>
        <location evidence="1">Cell membrane</location>
        <topology evidence="1">Multi-pass membrane protein</topology>
    </subcellularLocation>
</comment>
<keyword evidence="8" id="KW-0969">Cilium</keyword>
<dbReference type="Pfam" id="PF01311">
    <property type="entry name" value="Bac_export_1"/>
    <property type="match status" value="1"/>
</dbReference>
<dbReference type="GO" id="GO:0005886">
    <property type="term" value="C:plasma membrane"/>
    <property type="evidence" value="ECO:0007669"/>
    <property type="project" value="UniProtKB-SubCell"/>
</dbReference>
<comment type="caution">
    <text evidence="8">The sequence shown here is derived from an EMBL/GenBank/DDBJ whole genome shotgun (WGS) entry which is preliminary data.</text>
</comment>
<dbReference type="OrthoDB" id="9779817at2"/>
<evidence type="ECO:0000256" key="4">
    <source>
        <dbReference type="ARBA" id="ARBA00022692"/>
    </source>
</evidence>
<evidence type="ECO:0000256" key="7">
    <source>
        <dbReference type="SAM" id="Phobius"/>
    </source>
</evidence>
<keyword evidence="5 7" id="KW-1133">Transmembrane helix</keyword>
<feature type="transmembrane region" description="Helical" evidence="7">
    <location>
        <begin position="217"/>
        <end position="243"/>
    </location>
</feature>
<keyword evidence="6 7" id="KW-0472">Membrane</keyword>
<evidence type="ECO:0000256" key="3">
    <source>
        <dbReference type="ARBA" id="ARBA00022475"/>
    </source>
</evidence>
<dbReference type="PANTHER" id="PTHR30065">
    <property type="entry name" value="FLAGELLAR BIOSYNTHETIC PROTEIN FLIR"/>
    <property type="match status" value="1"/>
</dbReference>
<dbReference type="Proteomes" id="UP000248311">
    <property type="component" value="Unassembled WGS sequence"/>
</dbReference>
<dbReference type="PANTHER" id="PTHR30065:SF1">
    <property type="entry name" value="SURFACE PRESENTATION OF ANTIGENS PROTEIN SPAR"/>
    <property type="match status" value="1"/>
</dbReference>
<evidence type="ECO:0000256" key="2">
    <source>
        <dbReference type="ARBA" id="ARBA00009772"/>
    </source>
</evidence>
<feature type="transmembrane region" description="Helical" evidence="7">
    <location>
        <begin position="186"/>
        <end position="205"/>
    </location>
</feature>
<proteinExistence type="inferred from homology"/>
<evidence type="ECO:0000256" key="1">
    <source>
        <dbReference type="ARBA" id="ARBA00004651"/>
    </source>
</evidence>